<feature type="non-terminal residue" evidence="2">
    <location>
        <position position="207"/>
    </location>
</feature>
<keyword evidence="3" id="KW-1185">Reference proteome</keyword>
<dbReference type="OrthoDB" id="56221at2759"/>
<dbReference type="InParanoid" id="A0A1E7FPQ3"/>
<dbReference type="EMBL" id="KV784355">
    <property type="protein sequence ID" value="OEU20094.1"/>
    <property type="molecule type" value="Genomic_DNA"/>
</dbReference>
<feature type="compositionally biased region" description="Low complexity" evidence="1">
    <location>
        <begin position="69"/>
        <end position="79"/>
    </location>
</feature>
<reference evidence="2 3" key="1">
    <citation type="submission" date="2016-09" db="EMBL/GenBank/DDBJ databases">
        <title>Extensive genetic diversity and differential bi-allelic expression allows diatom success in the polar Southern Ocean.</title>
        <authorList>
            <consortium name="DOE Joint Genome Institute"/>
            <person name="Mock T."/>
            <person name="Otillar R.P."/>
            <person name="Strauss J."/>
            <person name="Dupont C."/>
            <person name="Frickenhaus S."/>
            <person name="Maumus F."/>
            <person name="Mcmullan M."/>
            <person name="Sanges R."/>
            <person name="Schmutz J."/>
            <person name="Toseland A."/>
            <person name="Valas R."/>
            <person name="Veluchamy A."/>
            <person name="Ward B.J."/>
            <person name="Allen A."/>
            <person name="Barry K."/>
            <person name="Falciatore A."/>
            <person name="Ferrante M."/>
            <person name="Fortunato A.E."/>
            <person name="Gloeckner G."/>
            <person name="Gruber A."/>
            <person name="Hipkin R."/>
            <person name="Janech M."/>
            <person name="Kroth P."/>
            <person name="Leese F."/>
            <person name="Lindquist E."/>
            <person name="Lyon B.R."/>
            <person name="Martin J."/>
            <person name="Mayer C."/>
            <person name="Parker M."/>
            <person name="Quesneville H."/>
            <person name="Raymond J."/>
            <person name="Uhlig C."/>
            <person name="Valentin K.U."/>
            <person name="Worden A.Z."/>
            <person name="Armbrust E.V."/>
            <person name="Bowler C."/>
            <person name="Green B."/>
            <person name="Moulton V."/>
            <person name="Van Oosterhout C."/>
            <person name="Grigoriev I."/>
        </authorList>
    </citation>
    <scope>NUCLEOTIDE SEQUENCE [LARGE SCALE GENOMIC DNA]</scope>
    <source>
        <strain evidence="2 3">CCMP1102</strain>
    </source>
</reference>
<organism evidence="2 3">
    <name type="scientific">Fragilariopsis cylindrus CCMP1102</name>
    <dbReference type="NCBI Taxonomy" id="635003"/>
    <lineage>
        <taxon>Eukaryota</taxon>
        <taxon>Sar</taxon>
        <taxon>Stramenopiles</taxon>
        <taxon>Ochrophyta</taxon>
        <taxon>Bacillariophyta</taxon>
        <taxon>Bacillariophyceae</taxon>
        <taxon>Bacillariophycidae</taxon>
        <taxon>Bacillariales</taxon>
        <taxon>Bacillariaceae</taxon>
        <taxon>Fragilariopsis</taxon>
    </lineage>
</organism>
<feature type="region of interest" description="Disordered" evidence="1">
    <location>
        <begin position="1"/>
        <end position="79"/>
    </location>
</feature>
<feature type="compositionally biased region" description="Basic and acidic residues" evidence="1">
    <location>
        <begin position="27"/>
        <end position="37"/>
    </location>
</feature>
<evidence type="ECO:0000313" key="2">
    <source>
        <dbReference type="EMBL" id="OEU20094.1"/>
    </source>
</evidence>
<accession>A0A1E7FPQ3</accession>
<sequence length="207" mass="23089">MVRMMQIETNNDAGKGNPSMKETTMGDEGKIIIRDSNNDENDDRENNTIVPSTSSLSSSSRSSSRRQSKQQQQQVVSFSADVNASKMQASFAEKTAAEMEEIMNWYSKYDGDEKSSTATVDQSQSMPTNAMVYDDIILSAEEVKEGFDYKVNGNDDNIYHLEQEQEQLECKVDDCDSVPVVDYFSPANRNKTTTTTTTTTALPSSFM</sequence>
<evidence type="ECO:0000313" key="3">
    <source>
        <dbReference type="Proteomes" id="UP000095751"/>
    </source>
</evidence>
<proteinExistence type="predicted"/>
<dbReference type="KEGG" id="fcy:FRACYDRAFT_217041"/>
<evidence type="ECO:0000256" key="1">
    <source>
        <dbReference type="SAM" id="MobiDB-lite"/>
    </source>
</evidence>
<gene>
    <name evidence="2" type="ORF">FRACYDRAFT_217041</name>
</gene>
<protein>
    <submittedName>
        <fullName evidence="2">Uncharacterized protein</fullName>
    </submittedName>
</protein>
<feature type="compositionally biased region" description="Low complexity" evidence="1">
    <location>
        <begin position="47"/>
        <end position="62"/>
    </location>
</feature>
<dbReference type="AlphaFoldDB" id="A0A1E7FPQ3"/>
<name>A0A1E7FPQ3_9STRA</name>
<dbReference type="Proteomes" id="UP000095751">
    <property type="component" value="Unassembled WGS sequence"/>
</dbReference>